<dbReference type="InterPro" id="IPR001680">
    <property type="entry name" value="WD40_rpt"/>
</dbReference>
<evidence type="ECO:0000259" key="4">
    <source>
        <dbReference type="Pfam" id="PF24516"/>
    </source>
</evidence>
<dbReference type="GO" id="GO:0007094">
    <property type="term" value="P:mitotic spindle assembly checkpoint signaling"/>
    <property type="evidence" value="ECO:0007669"/>
    <property type="project" value="TreeGrafter"/>
</dbReference>
<dbReference type="InterPro" id="IPR055403">
    <property type="entry name" value="ARM_KNTC1_1st"/>
</dbReference>
<dbReference type="InterPro" id="IPR055405">
    <property type="entry name" value="ARM_KNTC1_3rd"/>
</dbReference>
<dbReference type="GO" id="GO:0005737">
    <property type="term" value="C:cytoplasm"/>
    <property type="evidence" value="ECO:0007669"/>
    <property type="project" value="TreeGrafter"/>
</dbReference>
<name>V3ZRV8_LOTGI</name>
<dbReference type="GO" id="GO:1903394">
    <property type="term" value="P:protein localization to kinetochore involved in kinetochore assembly"/>
    <property type="evidence" value="ECO:0007669"/>
    <property type="project" value="TreeGrafter"/>
</dbReference>
<evidence type="ECO:0000259" key="5">
    <source>
        <dbReference type="Pfam" id="PF24520"/>
    </source>
</evidence>
<dbReference type="Proteomes" id="UP000030746">
    <property type="component" value="Unassembled WGS sequence"/>
</dbReference>
<dbReference type="InterPro" id="IPR052802">
    <property type="entry name" value="KNTC1"/>
</dbReference>
<dbReference type="PANTHER" id="PTHR15688">
    <property type="entry name" value="KINETOCHORE-ASSOCIATED PROTEIN 1"/>
    <property type="match status" value="1"/>
</dbReference>
<dbReference type="InterPro" id="IPR055404">
    <property type="entry name" value="ARM_KNTC1_2nd"/>
</dbReference>
<dbReference type="EMBL" id="KB201847">
    <property type="protein sequence ID" value="ESO94163.1"/>
    <property type="molecule type" value="Genomic_DNA"/>
</dbReference>
<evidence type="ECO:0000313" key="6">
    <source>
        <dbReference type="EMBL" id="ESO94163.1"/>
    </source>
</evidence>
<sequence>MHRWVNVTSDFDGEETAHFGPRKESGTSLYQVDTLATVSPVEKNINECPSVVSTVLGDYGCLAVSKDLSLFKDMQYSVSLSFDDVIETTDWSPDGRLLAVGTNDGKLYLLETESNKICFAPTVIPEEARKDGSAFKKIIFQERKKEKDICDVYILSSSGLVLVINNLDLSSFTKGIDNPGELVKHQIKFQKIPTYEVHTVSTTDIIPYKSSLFTFGKGDSILAKWSCENGDVELVDEVGDLFGGETGIIMAKISSDGNYIFVVDQDSTLSLWHAHMLVVINRWTDRIVSDFQLLETQELKNNSTKGMKLLVICKNNEGSTLYVQELPSLNTVYTLQLNKQTYIATCPTYQESLYVVEGCCDESYPDVISTVRFRCLNEAKPETRLSRLLNKKLFDQAEEFAKTFNLDLELVYEVKVRHILEQVAPWNSNKYSEEMIESMIKDLWTCLDLIKNDLGLVDCCLKVALPTYEETCKLLQYQKSRLIKLAGTKPSAEILQRQQNLLADVLEIQHRLLTYRMVFGVDEYNAEDWDNFMKCNLLDKSMEALAVNQHNTTFTIWQRHKTEWSKHMGYGIIDILLKNIPDDIKASDILGWYRDDLIPFVSSNVPTAMQLIVSWILLKITNMELLEKKGWPLNALEFSKSLYKKINEVLQINLGDSVSPADNANKTKVNSKQIVQPLHNMVFDLQQLYNLETKNSCRLTLAQFQQETTESVTFRMLDQIQAVELLVPALQRQIIPYLKEHDLNEDQIFAKYVKDLLERTGHIRTIMGTSLWESKTEAIINFIIDKREKCLAILNIMKIAPLPWSDEVEKLILSGLKLDHPMVAELKEQCRLVEVKKLMIKYGLSIKDIPSTDTAERLINYILHRDLPTAIEDAIQVQEALELTCDDEIYRIRSFFLIQHDRISEYIELLQSISTTLAINTGYRVVNYARLELQDKIAKLCKLYKENKLFTQAAVATANFLQSVVPDEHEKEEWRKFHKYFHNILSLQIEYKKYMTLEQYQSKTYRQKLFLAYEEQFFTTSASFNTDQTALTINQMYRLSDLLLISRVQFLSHLIVNSARNGEISAAVKWSSKLCEVEKSEETIEAILSVSQSFLQILSDCDIDTEDTRCLPQTVYQLACYALTHCSQDRISDYLELCKSAHLLSSISNECEASGLQNVQRKSRAASVSQMKDERFDSYTFDVVFKEDSLVMNSSIVIPLVANFLKVNPFLKISIGRDTKSKLEECLNAAIILIQHLKENSHLNLSIRTVMYVLSIVIQLNDMGYVKPEELELYKTQVENVHQKNTKLVKDLLSAVLNKLFNFNKVDLKLALASILSLQKKLCVDAIRKMLSSAGTNYKKLMSVATVGIGVSEIFNDPTAKQVCQNLEADGRWGHRLAKFKIQFKDALNGGSKEKLKILNQMAQSDAAEVSIIKEFCEAFNLETQDGLLMYLETVLTKESYVAEDDQKLRSRLTAATEIIEAMKEKSTLRKKLKQMLAKTSIYDYESIEFILQALSKLDTDSQISQGLALLPYLKVYKRRGQPSEEELRYGEDRDAEELSTVLGTIPAIGKTRIPYHPLVDGDAWKIITPELDSDTVSMWLPIVQVLKLKVDDVYLVAVQNMVKKHVACQKSEEKQDKDRSKCDWEFSERSIQFLNSIHALLVKVSHLNSVLACSTWLVRELPMGGEKILGLKCCVEFAEKWNMACPEAGPEKKKAMAAYTKFSTYLKRLSTERILFLHNMTEPHIVGLVNQPTELINKLYELPCVTADQLDVSIKRTDVNAMVKDIVEIHGLKLSVISTSLIEKWLPSSASKQDSDQTFNFENFNLNDQNMEMDDDDLNLKRVMYLLQKDSVKENALYLYGFACCNKTNVTNLCKARALLCLLKIVDEKTIHDELGISVEDIRHDLQIRSYLIDLDELHIQHSEKTFGECNKEGLVRGIWKNHSHQRKGILLTCALCLDYKIYDVNLWNGILKQLLSLNCLKQLEYVLVRLSASPNIWLVTNYAKAWQHLLTAPLSKVSTPLDESKTEECLHYFNLLHKCPVIDCLNLSQLARQYENLGLEVCSAGCLLLSTSSHTQDVQELLSDNKTESIKSLESLTNLGMTNIAVTQVQEAIFSLILKDEDYENIIDSTLARQFVTYIIHHDKINGLLLFALRNKRLQEAESFFKLYLNSKRDVYDTLIDYTGTSGSDNFLEAYLQLQGVTG</sequence>
<dbReference type="Pfam" id="PF24520">
    <property type="entry name" value="ARM_KNTC1_1st"/>
    <property type="match status" value="1"/>
</dbReference>
<dbReference type="KEGG" id="lgi:LOTGIDRAFT_232428"/>
<dbReference type="Pfam" id="PF24515">
    <property type="entry name" value="ARM_KNTC1_3rd"/>
    <property type="match status" value="1"/>
</dbReference>
<protein>
    <submittedName>
        <fullName evidence="6">Uncharacterized protein</fullName>
    </submittedName>
</protein>
<proteinExistence type="predicted"/>
<dbReference type="GO" id="GO:0000070">
    <property type="term" value="P:mitotic sister chromatid segregation"/>
    <property type="evidence" value="ECO:0007669"/>
    <property type="project" value="TreeGrafter"/>
</dbReference>
<dbReference type="GeneID" id="20248916"/>
<dbReference type="STRING" id="225164.V3ZRV8"/>
<dbReference type="OrthoDB" id="343783at2759"/>
<dbReference type="SUPFAM" id="SSF50978">
    <property type="entry name" value="WD40 repeat-like"/>
    <property type="match status" value="1"/>
</dbReference>
<keyword evidence="7" id="KW-1185">Reference proteome</keyword>
<dbReference type="InterPro" id="IPR055402">
    <property type="entry name" value="KNTC1_N"/>
</dbReference>
<dbReference type="GO" id="GO:1990423">
    <property type="term" value="C:RZZ complex"/>
    <property type="evidence" value="ECO:0007669"/>
    <property type="project" value="TreeGrafter"/>
</dbReference>
<dbReference type="RefSeq" id="XP_009055012.1">
    <property type="nucleotide sequence ID" value="XM_009056764.1"/>
</dbReference>
<dbReference type="SMART" id="SM00320">
    <property type="entry name" value="WD40"/>
    <property type="match status" value="2"/>
</dbReference>
<dbReference type="InterPro" id="IPR019527">
    <property type="entry name" value="RZZ-complex_KNTC1/ROD_C"/>
</dbReference>
<dbReference type="GO" id="GO:0031267">
    <property type="term" value="F:small GTPase binding"/>
    <property type="evidence" value="ECO:0007669"/>
    <property type="project" value="TreeGrafter"/>
</dbReference>
<evidence type="ECO:0000259" key="1">
    <source>
        <dbReference type="Pfam" id="PF10493"/>
    </source>
</evidence>
<evidence type="ECO:0000313" key="7">
    <source>
        <dbReference type="Proteomes" id="UP000030746"/>
    </source>
</evidence>
<feature type="domain" description="KNTC1 second ARM-repeats" evidence="4">
    <location>
        <begin position="748"/>
        <end position="912"/>
    </location>
</feature>
<evidence type="ECO:0000259" key="3">
    <source>
        <dbReference type="Pfam" id="PF24515"/>
    </source>
</evidence>
<dbReference type="InterPro" id="IPR036322">
    <property type="entry name" value="WD40_repeat_dom_sf"/>
</dbReference>
<dbReference type="Pfam" id="PF24506">
    <property type="entry name" value="KNTC1_N"/>
    <property type="match status" value="1"/>
</dbReference>
<organism evidence="6 7">
    <name type="scientific">Lottia gigantea</name>
    <name type="common">Giant owl limpet</name>
    <dbReference type="NCBI Taxonomy" id="225164"/>
    <lineage>
        <taxon>Eukaryota</taxon>
        <taxon>Metazoa</taxon>
        <taxon>Spiralia</taxon>
        <taxon>Lophotrochozoa</taxon>
        <taxon>Mollusca</taxon>
        <taxon>Gastropoda</taxon>
        <taxon>Patellogastropoda</taxon>
        <taxon>Lottioidea</taxon>
        <taxon>Lottiidae</taxon>
        <taxon>Lottia</taxon>
    </lineage>
</organism>
<dbReference type="CTD" id="20248916"/>
<evidence type="ECO:0000259" key="2">
    <source>
        <dbReference type="Pfam" id="PF24506"/>
    </source>
</evidence>
<dbReference type="GO" id="GO:0005828">
    <property type="term" value="C:kinetochore microtubule"/>
    <property type="evidence" value="ECO:0007669"/>
    <property type="project" value="TreeGrafter"/>
</dbReference>
<feature type="domain" description="KNTC1 third ARM-repeats" evidence="3">
    <location>
        <begin position="1290"/>
        <end position="1493"/>
    </location>
</feature>
<feature type="domain" description="KNTC1 N-terminal" evidence="2">
    <location>
        <begin position="18"/>
        <end position="378"/>
    </location>
</feature>
<dbReference type="Gene3D" id="2.130.10.10">
    <property type="entry name" value="YVTN repeat-like/Quinoprotein amine dehydrogenase"/>
    <property type="match status" value="1"/>
</dbReference>
<dbReference type="Pfam" id="PF24516">
    <property type="entry name" value="ARM_KNTC1_2nd"/>
    <property type="match status" value="1"/>
</dbReference>
<feature type="domain" description="RZZ complex subunit KNTC1/ROD C-terminal" evidence="1">
    <location>
        <begin position="1546"/>
        <end position="2084"/>
    </location>
</feature>
<feature type="domain" description="KNTC1 first ARM-repeats" evidence="5">
    <location>
        <begin position="387"/>
        <end position="636"/>
    </location>
</feature>
<accession>V3ZRV8</accession>
<dbReference type="OMA" id="FYELYLC"/>
<dbReference type="PANTHER" id="PTHR15688:SF1">
    <property type="entry name" value="KINETOCHORE-ASSOCIATED PROTEIN 1"/>
    <property type="match status" value="1"/>
</dbReference>
<dbReference type="Pfam" id="PF10493">
    <property type="entry name" value="Rod_C"/>
    <property type="match status" value="1"/>
</dbReference>
<dbReference type="HOGENOM" id="CLU_231522_0_0_1"/>
<dbReference type="InterPro" id="IPR015943">
    <property type="entry name" value="WD40/YVTN_repeat-like_dom_sf"/>
</dbReference>
<reference evidence="6 7" key="1">
    <citation type="journal article" date="2013" name="Nature">
        <title>Insights into bilaterian evolution from three spiralian genomes.</title>
        <authorList>
            <person name="Simakov O."/>
            <person name="Marletaz F."/>
            <person name="Cho S.J."/>
            <person name="Edsinger-Gonzales E."/>
            <person name="Havlak P."/>
            <person name="Hellsten U."/>
            <person name="Kuo D.H."/>
            <person name="Larsson T."/>
            <person name="Lv J."/>
            <person name="Arendt D."/>
            <person name="Savage R."/>
            <person name="Osoegawa K."/>
            <person name="de Jong P."/>
            <person name="Grimwood J."/>
            <person name="Chapman J.A."/>
            <person name="Shapiro H."/>
            <person name="Aerts A."/>
            <person name="Otillar R.P."/>
            <person name="Terry A.Y."/>
            <person name="Boore J.L."/>
            <person name="Grigoriev I.V."/>
            <person name="Lindberg D.R."/>
            <person name="Seaver E.C."/>
            <person name="Weisblat D.A."/>
            <person name="Putnam N.H."/>
            <person name="Rokhsar D.S."/>
        </authorList>
    </citation>
    <scope>NUCLEOTIDE SEQUENCE [LARGE SCALE GENOMIC DNA]</scope>
</reference>
<gene>
    <name evidence="6" type="ORF">LOTGIDRAFT_232428</name>
</gene>